<dbReference type="GO" id="GO:0032259">
    <property type="term" value="P:methylation"/>
    <property type="evidence" value="ECO:0007669"/>
    <property type="project" value="UniProtKB-KW"/>
</dbReference>
<dbReference type="AlphaFoldDB" id="A0AAJ2DCB3"/>
<dbReference type="EMBL" id="JAVIGA010000024">
    <property type="protein sequence ID" value="MDQ9128576.1"/>
    <property type="molecule type" value="Genomic_DNA"/>
</dbReference>
<keyword evidence="1" id="KW-0489">Methyltransferase</keyword>
<comment type="caution">
    <text evidence="1">The sequence shown here is derived from an EMBL/GenBank/DDBJ whole genome shotgun (WGS) entry which is preliminary data.</text>
</comment>
<sequence>MNFYCENLAALRAKPAHMLKEVGDQWRTPDPLFWGINAKFGPLVLDLFSDGENSKCPEFYTAEDNALTQDWSEKLAALNGAAFGNPPYSRAQQHEGQYITGMLHIMSYVMDMRERGGRYVFLIKAATSETWWPEQADHIAFIRGRVGFDLPVWFVPADEKQVPSGAFFAGAVAVFDKAWNGPASSYISRAQLEAQGEAFMAQIRREASRFVPQIELQVSPGTVWPKEVNFLLQKVEGASQLPDHLQQKLCQHINRLKLEGMPEPVIVHTITTLSHAMGVAA</sequence>
<dbReference type="InterPro" id="IPR008593">
    <property type="entry name" value="Dam_MeTrfase"/>
</dbReference>
<keyword evidence="1" id="KW-0808">Transferase</keyword>
<dbReference type="GO" id="GO:0009307">
    <property type="term" value="P:DNA restriction-modification system"/>
    <property type="evidence" value="ECO:0007669"/>
    <property type="project" value="InterPro"/>
</dbReference>
<gene>
    <name evidence="1" type="ORF">RDT67_19345</name>
</gene>
<proteinExistence type="predicted"/>
<evidence type="ECO:0000313" key="2">
    <source>
        <dbReference type="Proteomes" id="UP001224622"/>
    </source>
</evidence>
<accession>A0AAJ2DCB3</accession>
<dbReference type="Pfam" id="PF05869">
    <property type="entry name" value="Dam"/>
    <property type="match status" value="1"/>
</dbReference>
<dbReference type="NCBIfam" id="TIGR01712">
    <property type="entry name" value="phage_N6A_met"/>
    <property type="match status" value="1"/>
</dbReference>
<dbReference type="GO" id="GO:0009007">
    <property type="term" value="F:site-specific DNA-methyltransferase (adenine-specific) activity"/>
    <property type="evidence" value="ECO:0007669"/>
    <property type="project" value="UniProtKB-EC"/>
</dbReference>
<dbReference type="RefSeq" id="WP_309048102.1">
    <property type="nucleotide sequence ID" value="NZ_JAVIGA010000024.1"/>
</dbReference>
<evidence type="ECO:0000313" key="1">
    <source>
        <dbReference type="EMBL" id="MDQ9128576.1"/>
    </source>
</evidence>
<protein>
    <submittedName>
        <fullName evidence="1">Phage N-6-adenine-methyltransferase</fullName>
        <ecNumber evidence="1">2.1.1.72</ecNumber>
    </submittedName>
</protein>
<organism evidence="1 2">
    <name type="scientific">Serratia fonticola</name>
    <dbReference type="NCBI Taxonomy" id="47917"/>
    <lineage>
        <taxon>Bacteria</taxon>
        <taxon>Pseudomonadati</taxon>
        <taxon>Pseudomonadota</taxon>
        <taxon>Gammaproteobacteria</taxon>
        <taxon>Enterobacterales</taxon>
        <taxon>Yersiniaceae</taxon>
        <taxon>Serratia</taxon>
    </lineage>
</organism>
<name>A0AAJ2DCB3_SERFO</name>
<dbReference type="GO" id="GO:0003677">
    <property type="term" value="F:DNA binding"/>
    <property type="evidence" value="ECO:0007669"/>
    <property type="project" value="InterPro"/>
</dbReference>
<dbReference type="EC" id="2.1.1.72" evidence="1"/>
<reference evidence="1" key="1">
    <citation type="submission" date="2023-08" db="EMBL/GenBank/DDBJ databases">
        <title>The Comparative Genomic Analysis of Yersiniaceae from Polar Regions.</title>
        <authorList>
            <person name="Goncharov A."/>
            <person name="Aslanov B."/>
            <person name="Kolodzhieva V."/>
            <person name="Azarov D."/>
            <person name="Mochov A."/>
            <person name="Lebedeva E."/>
        </authorList>
    </citation>
    <scope>NUCLEOTIDE SEQUENCE</scope>
    <source>
        <strain evidence="1">Vf</strain>
    </source>
</reference>
<dbReference type="Proteomes" id="UP001224622">
    <property type="component" value="Unassembled WGS sequence"/>
</dbReference>